<evidence type="ECO:0000313" key="2">
    <source>
        <dbReference type="Proteomes" id="UP001597299"/>
    </source>
</evidence>
<reference evidence="2" key="1">
    <citation type="journal article" date="2019" name="Int. J. Syst. Evol. Microbiol.">
        <title>The Global Catalogue of Microorganisms (GCM) 10K type strain sequencing project: providing services to taxonomists for standard genome sequencing and annotation.</title>
        <authorList>
            <consortium name="The Broad Institute Genomics Platform"/>
            <consortium name="The Broad Institute Genome Sequencing Center for Infectious Disease"/>
            <person name="Wu L."/>
            <person name="Ma J."/>
        </authorList>
    </citation>
    <scope>NUCLEOTIDE SEQUENCE [LARGE SCALE GENOMIC DNA]</scope>
    <source>
        <strain evidence="2">CCM 7435</strain>
    </source>
</reference>
<comment type="caution">
    <text evidence="1">The sequence shown here is derived from an EMBL/GenBank/DDBJ whole genome shotgun (WGS) entry which is preliminary data.</text>
</comment>
<evidence type="ECO:0000313" key="1">
    <source>
        <dbReference type="EMBL" id="MFD2138804.1"/>
    </source>
</evidence>
<sequence length="956" mass="101659">MSQSFPITENDRDSWTEVTPGQTVFGVDFPFQLPGDLRVSRVAAVGEVPVELTLDLDYTVTGAGSPAGGAVHLAVAPPSGTFVWITGLAPATRTTNITRAGRFNPAAMEEEFDRNAIRDMELRRDLTLERSERIAADAALGERIDTERAERIAADEALEAADIVLQANIDGEAGTRAAADAVLQANIDALEVSSSAALEAEQAARIAADAALQVAVDDLDATKAEKSTPVTGTGLARVTATLAAPIVIDVPKASPAAALAGELDDVAVTPATAKIAIDDRFGPDFYTEEGQTAVSTIASLDGVPLIDFDRDGVMSTPDQTDFYTEESDGTATALISSDGAMLLGWDSDGRLIGATSGEVDFYTEEGDARSALVSSDGAELLKFDQEGNILTPELTDFYTEESDGVSAVMVSSDGAELLKWDEDGKLVGSVNTELDFYTEEGGPHTVLTSSDGAVLREWPGDDAPASGIGNLQPYVSGTQLRAIGGGSDYLLFDMGDIEVLATHAVSPDYVAAVIDRPSIGPGTLILAKPGERWWWPGDDKVLRLKVGTGQSLKVAQHSSINPTLTGQTRPGAWMFTTTGYSDVRMGRAPNAVTEFTESYLVGFEPLTPKAASGSSIHVETMMESLAFRLSDEFTEAFPDREYGGLYIVSAQGGTAYTGLKKGTAVYNNMLTAVTRAKLLAPLYGYTSVLVEYISVKHGEADAGNVSYKDNLIEWRADYDADIRAITGQTAPVHFIMQMPSSDRNGDAGHYATKAMLDLHNESPYFHVSGADYPYLDEYYVDAAPTNQFLHLTGPGTHFAGEYVYLAERAVFGSRFGKGQIVQMVGATITGLDVELQFSTPYPPLVFDTTTISERDWRGIVIRDSAGDYAVASGSITDDGSTDGIGRMTLTLAAAPTGTGLEARVARSNHPGGDINLNPRTAATVPRSNIRDSAPFVSTYDGSPLHNWAVPQIFPIT</sequence>
<accession>A0ABW4YR52</accession>
<protein>
    <submittedName>
        <fullName evidence="1">Uncharacterized protein</fullName>
    </submittedName>
</protein>
<dbReference type="RefSeq" id="WP_213355465.1">
    <property type="nucleotide sequence ID" value="NZ_JAHBGB010000044.1"/>
</dbReference>
<gene>
    <name evidence="1" type="ORF">ACFSNC_00180</name>
</gene>
<dbReference type="EMBL" id="JBHUHD010000001">
    <property type="protein sequence ID" value="MFD2138804.1"/>
    <property type="molecule type" value="Genomic_DNA"/>
</dbReference>
<keyword evidence="2" id="KW-1185">Reference proteome</keyword>
<dbReference type="InterPro" id="IPR036514">
    <property type="entry name" value="SGNH_hydro_sf"/>
</dbReference>
<dbReference type="Gene3D" id="3.40.50.1110">
    <property type="entry name" value="SGNH hydrolase"/>
    <property type="match status" value="1"/>
</dbReference>
<proteinExistence type="predicted"/>
<organism evidence="1 2">
    <name type="scientific">Ancylobacter oerskovii</name>
    <dbReference type="NCBI Taxonomy" id="459519"/>
    <lineage>
        <taxon>Bacteria</taxon>
        <taxon>Pseudomonadati</taxon>
        <taxon>Pseudomonadota</taxon>
        <taxon>Alphaproteobacteria</taxon>
        <taxon>Hyphomicrobiales</taxon>
        <taxon>Xanthobacteraceae</taxon>
        <taxon>Ancylobacter</taxon>
    </lineage>
</organism>
<name>A0ABW4YR52_9HYPH</name>
<dbReference type="SUPFAM" id="SSF52266">
    <property type="entry name" value="SGNH hydrolase"/>
    <property type="match status" value="1"/>
</dbReference>
<dbReference type="Proteomes" id="UP001597299">
    <property type="component" value="Unassembled WGS sequence"/>
</dbReference>